<dbReference type="Pfam" id="PF07811">
    <property type="entry name" value="TadE"/>
    <property type="match status" value="1"/>
</dbReference>
<comment type="caution">
    <text evidence="3">The sequence shown here is derived from an EMBL/GenBank/DDBJ whole genome shotgun (WGS) entry which is preliminary data.</text>
</comment>
<proteinExistence type="predicted"/>
<feature type="domain" description="TadE-like" evidence="2">
    <location>
        <begin position="24"/>
        <end position="66"/>
    </location>
</feature>
<dbReference type="Proteomes" id="UP000439113">
    <property type="component" value="Unassembled WGS sequence"/>
</dbReference>
<dbReference type="OrthoDB" id="7349713at2"/>
<protein>
    <submittedName>
        <fullName evidence="3">Pilus assembly protein</fullName>
    </submittedName>
</protein>
<accession>A0A6N8DJI1</accession>
<evidence type="ECO:0000256" key="1">
    <source>
        <dbReference type="SAM" id="Phobius"/>
    </source>
</evidence>
<evidence type="ECO:0000313" key="3">
    <source>
        <dbReference type="EMBL" id="MTV30006.1"/>
    </source>
</evidence>
<name>A0A6N8DJI1_RHOAC</name>
<keyword evidence="1" id="KW-1133">Transmembrane helix</keyword>
<gene>
    <name evidence="3" type="ORF">GJ654_03250</name>
</gene>
<reference evidence="3 4" key="1">
    <citation type="submission" date="2019-11" db="EMBL/GenBank/DDBJ databases">
        <title>Whole-genome sequence of a Rhodoblastus acidophilus DSM 142.</title>
        <authorList>
            <person name="Kyndt J.A."/>
            <person name="Meyer T.E."/>
        </authorList>
    </citation>
    <scope>NUCLEOTIDE SEQUENCE [LARGE SCALE GENOMIC DNA]</scope>
    <source>
        <strain evidence="3 4">DSM 142</strain>
    </source>
</reference>
<keyword evidence="1" id="KW-0812">Transmembrane</keyword>
<evidence type="ECO:0000313" key="4">
    <source>
        <dbReference type="Proteomes" id="UP000439113"/>
    </source>
</evidence>
<dbReference type="RefSeq" id="WP_155444668.1">
    <property type="nucleotide sequence ID" value="NZ_JAOQNR010000002.1"/>
</dbReference>
<keyword evidence="1" id="KW-0472">Membrane</keyword>
<evidence type="ECO:0000259" key="2">
    <source>
        <dbReference type="Pfam" id="PF07811"/>
    </source>
</evidence>
<dbReference type="AlphaFoldDB" id="A0A6N8DJI1"/>
<dbReference type="InterPro" id="IPR012495">
    <property type="entry name" value="TadE-like_dom"/>
</dbReference>
<feature type="transmembrane region" description="Helical" evidence="1">
    <location>
        <begin position="30"/>
        <end position="53"/>
    </location>
</feature>
<sequence length="183" mass="19707">MTPRPREFLRLAGAARRLPLAREGSTAVEFALIALPFIVLILAIIQVGIVFLAQHELETAVEKASRDLLTGQAQAASPNQAQFVNSVCANLPALFTCSRIMVDLRTATAFSAADTSAPTLTYDANGNVNNAWQFNLGGSGSIMVLRVMYQFPVLPAMMGFNLVNLSNGSRLLMASAVFQTEPY</sequence>
<organism evidence="3 4">
    <name type="scientific">Rhodoblastus acidophilus</name>
    <name type="common">Rhodopseudomonas acidophila</name>
    <dbReference type="NCBI Taxonomy" id="1074"/>
    <lineage>
        <taxon>Bacteria</taxon>
        <taxon>Pseudomonadati</taxon>
        <taxon>Pseudomonadota</taxon>
        <taxon>Alphaproteobacteria</taxon>
        <taxon>Hyphomicrobiales</taxon>
        <taxon>Rhodoblastaceae</taxon>
        <taxon>Rhodoblastus</taxon>
    </lineage>
</organism>
<dbReference type="EMBL" id="WNKS01000002">
    <property type="protein sequence ID" value="MTV30006.1"/>
    <property type="molecule type" value="Genomic_DNA"/>
</dbReference>